<keyword evidence="2" id="KW-1185">Reference proteome</keyword>
<dbReference type="EMBL" id="KN823038">
    <property type="protein sequence ID" value="KIO25616.1"/>
    <property type="molecule type" value="Genomic_DNA"/>
</dbReference>
<protein>
    <submittedName>
        <fullName evidence="1">Uncharacterized protein</fullName>
    </submittedName>
</protein>
<gene>
    <name evidence="1" type="ORF">M407DRAFT_24994</name>
</gene>
<name>A0A0C3QGS3_9AGAM</name>
<dbReference type="Proteomes" id="UP000054248">
    <property type="component" value="Unassembled WGS sequence"/>
</dbReference>
<accession>A0A0C3QGS3</accession>
<sequence length="277" mass="29577">MSGTAQSAGNLVKIAPTLANPPSTSGPHTYSIVVGIAKGNPDGYLFGVEGDLSLVVDKLGVRTTKTLYIITDVTLQIIGDGARVLPPKLQCLKSTLEEVGSVLGPPVGGHVETENDEPSFLPLSGDEHLYGNILASWLKAAASGGGTIIVLADVCHSTAFLKMPVTYDLKTDGSLHYPNSEAREPQGREGQVIIISSTERGQLARTIKVGEGQYVGPHGFFTWVFFDYLQNQSGPVDTAALLLYLREQCEWHKEKPRPQISATTTGLRQLPIGQPSA</sequence>
<organism evidence="1 2">
    <name type="scientific">Tulasnella calospora MUT 4182</name>
    <dbReference type="NCBI Taxonomy" id="1051891"/>
    <lineage>
        <taxon>Eukaryota</taxon>
        <taxon>Fungi</taxon>
        <taxon>Dikarya</taxon>
        <taxon>Basidiomycota</taxon>
        <taxon>Agaricomycotina</taxon>
        <taxon>Agaricomycetes</taxon>
        <taxon>Cantharellales</taxon>
        <taxon>Tulasnellaceae</taxon>
        <taxon>Tulasnella</taxon>
    </lineage>
</organism>
<dbReference type="AlphaFoldDB" id="A0A0C3QGS3"/>
<dbReference type="Gene3D" id="3.40.50.1460">
    <property type="match status" value="1"/>
</dbReference>
<evidence type="ECO:0000313" key="2">
    <source>
        <dbReference type="Proteomes" id="UP000054248"/>
    </source>
</evidence>
<reference evidence="1 2" key="1">
    <citation type="submission" date="2014-04" db="EMBL/GenBank/DDBJ databases">
        <authorList>
            <consortium name="DOE Joint Genome Institute"/>
            <person name="Kuo A."/>
            <person name="Girlanda M."/>
            <person name="Perotto S."/>
            <person name="Kohler A."/>
            <person name="Nagy L.G."/>
            <person name="Floudas D."/>
            <person name="Copeland A."/>
            <person name="Barry K.W."/>
            <person name="Cichocki N."/>
            <person name="Veneault-Fourrey C."/>
            <person name="LaButti K."/>
            <person name="Lindquist E.A."/>
            <person name="Lipzen A."/>
            <person name="Lundell T."/>
            <person name="Morin E."/>
            <person name="Murat C."/>
            <person name="Sun H."/>
            <person name="Tunlid A."/>
            <person name="Henrissat B."/>
            <person name="Grigoriev I.V."/>
            <person name="Hibbett D.S."/>
            <person name="Martin F."/>
            <person name="Nordberg H.P."/>
            <person name="Cantor M.N."/>
            <person name="Hua S.X."/>
        </authorList>
    </citation>
    <scope>NUCLEOTIDE SEQUENCE [LARGE SCALE GENOMIC DNA]</scope>
    <source>
        <strain evidence="1 2">MUT 4182</strain>
    </source>
</reference>
<dbReference type="OrthoDB" id="3205957at2759"/>
<reference evidence="2" key="2">
    <citation type="submission" date="2015-01" db="EMBL/GenBank/DDBJ databases">
        <title>Evolutionary Origins and Diversification of the Mycorrhizal Mutualists.</title>
        <authorList>
            <consortium name="DOE Joint Genome Institute"/>
            <consortium name="Mycorrhizal Genomics Consortium"/>
            <person name="Kohler A."/>
            <person name="Kuo A."/>
            <person name="Nagy L.G."/>
            <person name="Floudas D."/>
            <person name="Copeland A."/>
            <person name="Barry K.W."/>
            <person name="Cichocki N."/>
            <person name="Veneault-Fourrey C."/>
            <person name="LaButti K."/>
            <person name="Lindquist E.A."/>
            <person name="Lipzen A."/>
            <person name="Lundell T."/>
            <person name="Morin E."/>
            <person name="Murat C."/>
            <person name="Riley R."/>
            <person name="Ohm R."/>
            <person name="Sun H."/>
            <person name="Tunlid A."/>
            <person name="Henrissat B."/>
            <person name="Grigoriev I.V."/>
            <person name="Hibbett D.S."/>
            <person name="Martin F."/>
        </authorList>
    </citation>
    <scope>NUCLEOTIDE SEQUENCE [LARGE SCALE GENOMIC DNA]</scope>
    <source>
        <strain evidence="2">MUT 4182</strain>
    </source>
</reference>
<evidence type="ECO:0000313" key="1">
    <source>
        <dbReference type="EMBL" id="KIO25616.1"/>
    </source>
</evidence>
<proteinExistence type="predicted"/>
<dbReference type="HOGENOM" id="CLU_994646_0_0_1"/>